<dbReference type="Proteomes" id="UP001140206">
    <property type="component" value="Chromosome 2"/>
</dbReference>
<organism evidence="2 3">
    <name type="scientific">Rhynchospora pubera</name>
    <dbReference type="NCBI Taxonomy" id="906938"/>
    <lineage>
        <taxon>Eukaryota</taxon>
        <taxon>Viridiplantae</taxon>
        <taxon>Streptophyta</taxon>
        <taxon>Embryophyta</taxon>
        <taxon>Tracheophyta</taxon>
        <taxon>Spermatophyta</taxon>
        <taxon>Magnoliopsida</taxon>
        <taxon>Liliopsida</taxon>
        <taxon>Poales</taxon>
        <taxon>Cyperaceae</taxon>
        <taxon>Cyperoideae</taxon>
        <taxon>Rhynchosporeae</taxon>
        <taxon>Rhynchospora</taxon>
    </lineage>
</organism>
<evidence type="ECO:0000313" key="3">
    <source>
        <dbReference type="Proteomes" id="UP001140206"/>
    </source>
</evidence>
<sequence length="152" mass="16132">MKPETDSSPPKLPPRTTNSASSRSNSSDKKNRNKKQLPSPEEILSHYESQGLDTRAASLQAISHLQALLFKTVASNSASSVRKVDTINTRLAIIEAKLDSKPGFVQSFAIGVVSGAALNGFGSAFPYVLHGLSNAWNSARMAMANSSSNPSS</sequence>
<protein>
    <submittedName>
        <fullName evidence="2">Uncharacterized protein</fullName>
    </submittedName>
</protein>
<gene>
    <name evidence="2" type="ORF">LUZ62_039320</name>
</gene>
<keyword evidence="3" id="KW-1185">Reference proteome</keyword>
<evidence type="ECO:0000313" key="2">
    <source>
        <dbReference type="EMBL" id="KAJ4788074.1"/>
    </source>
</evidence>
<proteinExistence type="predicted"/>
<evidence type="ECO:0000256" key="1">
    <source>
        <dbReference type="SAM" id="MobiDB-lite"/>
    </source>
</evidence>
<comment type="caution">
    <text evidence="2">The sequence shown here is derived from an EMBL/GenBank/DDBJ whole genome shotgun (WGS) entry which is preliminary data.</text>
</comment>
<reference evidence="2" key="1">
    <citation type="submission" date="2022-08" db="EMBL/GenBank/DDBJ databases">
        <authorList>
            <person name="Marques A."/>
        </authorList>
    </citation>
    <scope>NUCLEOTIDE SEQUENCE</scope>
    <source>
        <strain evidence="2">RhyPub2mFocal</strain>
        <tissue evidence="2">Leaves</tissue>
    </source>
</reference>
<dbReference type="EMBL" id="JAMFTS010000002">
    <property type="protein sequence ID" value="KAJ4788074.1"/>
    <property type="molecule type" value="Genomic_DNA"/>
</dbReference>
<dbReference type="AlphaFoldDB" id="A0AAV8F4N8"/>
<name>A0AAV8F4N8_9POAL</name>
<feature type="region of interest" description="Disordered" evidence="1">
    <location>
        <begin position="1"/>
        <end position="42"/>
    </location>
</feature>
<accession>A0AAV8F4N8</accession>